<comment type="subcellular location">
    <subcellularLocation>
        <location evidence="1">Membrane</location>
    </subcellularLocation>
</comment>
<dbReference type="InterPro" id="IPR004089">
    <property type="entry name" value="MCPsignal_dom"/>
</dbReference>
<feature type="domain" description="HAMP" evidence="7">
    <location>
        <begin position="430"/>
        <end position="482"/>
    </location>
</feature>
<evidence type="ECO:0000259" key="6">
    <source>
        <dbReference type="PROSITE" id="PS50111"/>
    </source>
</evidence>
<evidence type="ECO:0000256" key="3">
    <source>
        <dbReference type="ARBA" id="ARBA00029447"/>
    </source>
</evidence>
<dbReference type="InterPro" id="IPR004090">
    <property type="entry name" value="Chemotax_Me-accpt_rcpt"/>
</dbReference>
<proteinExistence type="inferred from homology"/>
<dbReference type="GO" id="GO:0004888">
    <property type="term" value="F:transmembrane signaling receptor activity"/>
    <property type="evidence" value="ECO:0007669"/>
    <property type="project" value="InterPro"/>
</dbReference>
<dbReference type="SUPFAM" id="SSF158472">
    <property type="entry name" value="HAMP domain-like"/>
    <property type="match status" value="1"/>
</dbReference>
<dbReference type="FunFam" id="1.10.287.950:FF:000001">
    <property type="entry name" value="Methyl-accepting chemotaxis sensory transducer"/>
    <property type="match status" value="1"/>
</dbReference>
<dbReference type="Pfam" id="PF00015">
    <property type="entry name" value="MCPsignal"/>
    <property type="match status" value="1"/>
</dbReference>
<evidence type="ECO:0000256" key="2">
    <source>
        <dbReference type="ARBA" id="ARBA00022500"/>
    </source>
</evidence>
<dbReference type="Gene3D" id="1.10.287.950">
    <property type="entry name" value="Methyl-accepting chemotaxis protein"/>
    <property type="match status" value="1"/>
</dbReference>
<keyword evidence="2" id="KW-0145">Chemotaxis</keyword>
<dbReference type="GO" id="GO:0007165">
    <property type="term" value="P:signal transduction"/>
    <property type="evidence" value="ECO:0007669"/>
    <property type="project" value="UniProtKB-KW"/>
</dbReference>
<dbReference type="GO" id="GO:0016020">
    <property type="term" value="C:membrane"/>
    <property type="evidence" value="ECO:0007669"/>
    <property type="project" value="UniProtKB-SubCell"/>
</dbReference>
<dbReference type="SUPFAM" id="SSF58104">
    <property type="entry name" value="Methyl-accepting chemotaxis protein (MCP) signaling domain"/>
    <property type="match status" value="1"/>
</dbReference>
<dbReference type="RefSeq" id="WP_270920099.1">
    <property type="nucleotide sequence ID" value="NZ_CP127247.1"/>
</dbReference>
<dbReference type="SMART" id="SM00283">
    <property type="entry name" value="MA"/>
    <property type="match status" value="1"/>
</dbReference>
<keyword evidence="5" id="KW-0812">Transmembrane</keyword>
<name>A0A9Y2KYS9_9RHOB</name>
<dbReference type="GO" id="GO:0006935">
    <property type="term" value="P:chemotaxis"/>
    <property type="evidence" value="ECO:0007669"/>
    <property type="project" value="UniProtKB-KW"/>
</dbReference>
<dbReference type="Pfam" id="PF00672">
    <property type="entry name" value="HAMP"/>
    <property type="match status" value="1"/>
</dbReference>
<dbReference type="PRINTS" id="PR00260">
    <property type="entry name" value="CHEMTRNSDUCR"/>
</dbReference>
<evidence type="ECO:0000256" key="4">
    <source>
        <dbReference type="PROSITE-ProRule" id="PRU00284"/>
    </source>
</evidence>
<dbReference type="PROSITE" id="PS50111">
    <property type="entry name" value="CHEMOTAXIS_TRANSDUC_2"/>
    <property type="match status" value="1"/>
</dbReference>
<dbReference type="Proteomes" id="UP001238334">
    <property type="component" value="Chromosome"/>
</dbReference>
<dbReference type="EMBL" id="CP127247">
    <property type="protein sequence ID" value="WIY25168.1"/>
    <property type="molecule type" value="Genomic_DNA"/>
</dbReference>
<dbReference type="InterPro" id="IPR051310">
    <property type="entry name" value="MCP_chemotaxis"/>
</dbReference>
<dbReference type="CDD" id="cd11386">
    <property type="entry name" value="MCP_signal"/>
    <property type="match status" value="1"/>
</dbReference>
<evidence type="ECO:0000256" key="1">
    <source>
        <dbReference type="ARBA" id="ARBA00004370"/>
    </source>
</evidence>
<evidence type="ECO:0000313" key="8">
    <source>
        <dbReference type="EMBL" id="WIY25168.1"/>
    </source>
</evidence>
<feature type="domain" description="HAMP" evidence="7">
    <location>
        <begin position="367"/>
        <end position="420"/>
    </location>
</feature>
<comment type="similarity">
    <text evidence="3">Belongs to the methyl-accepting chemotaxis (MCP) protein family.</text>
</comment>
<dbReference type="PANTHER" id="PTHR43531">
    <property type="entry name" value="PROTEIN ICFG"/>
    <property type="match status" value="1"/>
</dbReference>
<dbReference type="InterPro" id="IPR003660">
    <property type="entry name" value="HAMP_dom"/>
</dbReference>
<evidence type="ECO:0000259" key="7">
    <source>
        <dbReference type="PROSITE" id="PS50885"/>
    </source>
</evidence>
<protein>
    <submittedName>
        <fullName evidence="8">Methyl-accepting chemotaxis protein</fullName>
    </submittedName>
</protein>
<dbReference type="AlphaFoldDB" id="A0A9Y2KYS9"/>
<dbReference type="Gene3D" id="6.10.340.10">
    <property type="match status" value="1"/>
</dbReference>
<accession>A0A9Y2KYS9</accession>
<feature type="domain" description="Methyl-accepting transducer" evidence="6">
    <location>
        <begin position="487"/>
        <end position="716"/>
    </location>
</feature>
<dbReference type="CDD" id="cd06225">
    <property type="entry name" value="HAMP"/>
    <property type="match status" value="1"/>
</dbReference>
<gene>
    <name evidence="8" type="ORF">QPJ95_22205</name>
</gene>
<dbReference type="SMART" id="SM00304">
    <property type="entry name" value="HAMP"/>
    <property type="match status" value="3"/>
</dbReference>
<evidence type="ECO:0000313" key="9">
    <source>
        <dbReference type="Proteomes" id="UP001238334"/>
    </source>
</evidence>
<feature type="transmembrane region" description="Helical" evidence="5">
    <location>
        <begin position="13"/>
        <end position="31"/>
    </location>
</feature>
<organism evidence="8 9">
    <name type="scientific">Parasedimentitalea psychrophila</name>
    <dbReference type="NCBI Taxonomy" id="2997337"/>
    <lineage>
        <taxon>Bacteria</taxon>
        <taxon>Pseudomonadati</taxon>
        <taxon>Pseudomonadota</taxon>
        <taxon>Alphaproteobacteria</taxon>
        <taxon>Rhodobacterales</taxon>
        <taxon>Paracoccaceae</taxon>
        <taxon>Parasedimentitalea</taxon>
    </lineage>
</organism>
<keyword evidence="4" id="KW-0807">Transducer</keyword>
<keyword evidence="9" id="KW-1185">Reference proteome</keyword>
<sequence>MTSFNSIKLAHKLPMFFVGFGVLMATILVSLSNMSFKSNTVASTEEHFQAIVADRELALTTFMDGVDADILTMAAAPSTAQALQEFNKSWTEINGDPGETLRQAYVNDNPNPLGQKHLLTRAPGDSSYNNHHEGFHPGLRVLMETKGYYDVFLINMAGDIIYSVFKEADYGTNLLTGPYQNSGLGEVFRTATSGAPGEIHFSDLEGYAPSNGDAAAFISTLIQNERGDAIGVLSFQLPVELLTNITNNSAGQGDSVEVYLVGKDMRARTTSRFDGGFQVLQEMLASEQISSALDGGKGFFHDAIGLNGQQVIAFSDAVDFHEGHWALVAEQDWAEVMAPVIAERNKLLIASIICAVVMSFLGWLFARSITQPIATICQSMDNVASGDLDHDIPSADRGDELGQLGKALHSLRDDLKLARSAEEERTEQQREQSVVVEQLSLGLVNLSTGDFSSPLNTAFPADYEQLRSDFNRTLATLSSTIVEVISSADSIRDGATEISQASDDLSQRTESQAATLEQTAAALEQMTTSVKSAAEGTRSVEIIVNEAKVEAEESGAVVQNAVEAMTGIESSARHIGQIISVIDDIAFQTNLLALNAGVEAARAGKAGRGFAVVASEVRALAQRSSDAAMEIKTLIGDSSKQVDQGVKLVGKAGDALTSITDRVTNIAQLVSEIAVGTAEQSTGLGEINLGVTQLDQVTQQNAAMVEQATAASHLLNTDANKLSQLVSHFNIDGRKPAVSSTANLVDFTTPTAHGTDWDIAPESRPRAAAATAHPSKADTWQDF</sequence>
<keyword evidence="5" id="KW-1133">Transmembrane helix</keyword>
<dbReference type="PROSITE" id="PS50885">
    <property type="entry name" value="HAMP"/>
    <property type="match status" value="2"/>
</dbReference>
<dbReference type="PANTHER" id="PTHR43531:SF11">
    <property type="entry name" value="METHYL-ACCEPTING CHEMOTAXIS PROTEIN 3"/>
    <property type="match status" value="1"/>
</dbReference>
<reference evidence="8 9" key="1">
    <citation type="submission" date="2023-06" db="EMBL/GenBank/DDBJ databases">
        <title>Parasedimentitalea psychrophila sp. nov., a psychrophilic bacterium isolated from deep-sea sediment.</title>
        <authorList>
            <person name="Li A."/>
        </authorList>
    </citation>
    <scope>NUCLEOTIDE SEQUENCE [LARGE SCALE GENOMIC DNA]</scope>
    <source>
        <strain evidence="8 9">QS115</strain>
    </source>
</reference>
<feature type="transmembrane region" description="Helical" evidence="5">
    <location>
        <begin position="347"/>
        <end position="366"/>
    </location>
</feature>
<evidence type="ECO:0000256" key="5">
    <source>
        <dbReference type="SAM" id="Phobius"/>
    </source>
</evidence>
<keyword evidence="5" id="KW-0472">Membrane</keyword>
<dbReference type="KEGG" id="ppso:QPJ95_22205"/>